<evidence type="ECO:0000313" key="5">
    <source>
        <dbReference type="Proteomes" id="UP000266385"/>
    </source>
</evidence>
<evidence type="ECO:0000259" key="2">
    <source>
        <dbReference type="Pfam" id="PF08401"/>
    </source>
</evidence>
<gene>
    <name evidence="4" type="ORF">D1223_07410</name>
</gene>
<evidence type="ECO:0000259" key="3">
    <source>
        <dbReference type="Pfam" id="PF18818"/>
    </source>
</evidence>
<name>A0A399RKS2_9PROT</name>
<dbReference type="Proteomes" id="UP000266385">
    <property type="component" value="Unassembled WGS sequence"/>
</dbReference>
<feature type="region of interest" description="Disordered" evidence="1">
    <location>
        <begin position="1"/>
        <end position="27"/>
    </location>
</feature>
<dbReference type="InterPro" id="IPR041459">
    <property type="entry name" value="MPTase-PolyVal"/>
</dbReference>
<evidence type="ECO:0000256" key="1">
    <source>
        <dbReference type="SAM" id="MobiDB-lite"/>
    </source>
</evidence>
<proteinExistence type="predicted"/>
<dbReference type="AlphaFoldDB" id="A0A399RKS2"/>
<dbReference type="Pfam" id="PF18818">
    <property type="entry name" value="MPTase-PolyVal"/>
    <property type="match status" value="1"/>
</dbReference>
<organism evidence="4 5">
    <name type="scientific">Henriciella mobilis</name>
    <dbReference type="NCBI Taxonomy" id="2305467"/>
    <lineage>
        <taxon>Bacteria</taxon>
        <taxon>Pseudomonadati</taxon>
        <taxon>Pseudomonadota</taxon>
        <taxon>Alphaproteobacteria</taxon>
        <taxon>Hyphomonadales</taxon>
        <taxon>Hyphomonadaceae</taxon>
        <taxon>Henriciella</taxon>
    </lineage>
</organism>
<reference evidence="4 5" key="1">
    <citation type="submission" date="2018-08" db="EMBL/GenBank/DDBJ databases">
        <title>Henriciella mobilis sp. nov., isolated from seawater.</title>
        <authorList>
            <person name="Cheng H."/>
            <person name="Wu Y.-H."/>
            <person name="Xu X.-W."/>
            <person name="Guo L.-L."/>
        </authorList>
    </citation>
    <scope>NUCLEOTIDE SEQUENCE [LARGE SCALE GENOMIC DNA]</scope>
    <source>
        <strain evidence="4 5">JN25</strain>
    </source>
</reference>
<comment type="caution">
    <text evidence="4">The sequence shown here is derived from an EMBL/GenBank/DDBJ whole genome shotgun (WGS) entry which is preliminary data.</text>
</comment>
<dbReference type="PIRSF" id="PIRSF037112">
    <property type="entry name" value="Antirestriction_ArdC"/>
    <property type="match status" value="1"/>
</dbReference>
<dbReference type="RefSeq" id="WP_119375767.1">
    <property type="nucleotide sequence ID" value="NZ_QWFX01000006.1"/>
</dbReference>
<evidence type="ECO:0000313" key="4">
    <source>
        <dbReference type="EMBL" id="RIJ30452.1"/>
    </source>
</evidence>
<dbReference type="InterPro" id="IPR013610">
    <property type="entry name" value="ArdC_N"/>
</dbReference>
<feature type="domain" description="Polyvalent protein metallopeptidase" evidence="3">
    <location>
        <begin position="181"/>
        <end position="302"/>
    </location>
</feature>
<dbReference type="OrthoDB" id="9792687at2"/>
<keyword evidence="5" id="KW-1185">Reference proteome</keyword>
<dbReference type="EMBL" id="QWFX01000006">
    <property type="protein sequence ID" value="RIJ30452.1"/>
    <property type="molecule type" value="Genomic_DNA"/>
</dbReference>
<dbReference type="GO" id="GO:0003697">
    <property type="term" value="F:single-stranded DNA binding"/>
    <property type="evidence" value="ECO:0007669"/>
    <property type="project" value="InterPro"/>
</dbReference>
<accession>A0A399RKS2</accession>
<protein>
    <submittedName>
        <fullName evidence="4">DUF1738 domain-containing protein</fullName>
    </submittedName>
</protein>
<sequence>MSANKEATWQPESEQALPARERRNRAGRKDLYQEVTDKIVAELKAGRAPWAQPWGAAHVATPLSLPKNGATGRGYSGINILLLWGAAIEGGRSCQTWLTFKQALALGGCVRKGERGAMVVYADRFTPKDEQQRAQESGEDAKQVPFLKRYTVFNADQCDGLPETVTARTAPLPERDVIPGAENLIAATGADFRIGGDKAFYVPSKDFIQVPPQPAFFDQINYYRTCFHELGHWTGHESRLARDLKGGFGSKDYAREELVAEMASAFVCASLAITPTVRHTDYIGSWLEVLREDKRAIFRAASLASKAADFILACNADDPATADAQEAAA</sequence>
<dbReference type="InterPro" id="IPR017113">
    <property type="entry name" value="Antirestriction_ArdC"/>
</dbReference>
<feature type="domain" description="N-terminal" evidence="2">
    <location>
        <begin position="29"/>
        <end position="153"/>
    </location>
</feature>
<dbReference type="Pfam" id="PF08401">
    <property type="entry name" value="ArdcN"/>
    <property type="match status" value="1"/>
</dbReference>
<feature type="compositionally biased region" description="Polar residues" evidence="1">
    <location>
        <begin position="1"/>
        <end position="13"/>
    </location>
</feature>